<evidence type="ECO:0000256" key="7">
    <source>
        <dbReference type="ARBA" id="ARBA00023125"/>
    </source>
</evidence>
<dbReference type="InterPro" id="IPR002729">
    <property type="entry name" value="CRISPR-assoc_Cas1"/>
</dbReference>
<dbReference type="InterPro" id="IPR050646">
    <property type="entry name" value="Cas1"/>
</dbReference>
<evidence type="ECO:0000256" key="3">
    <source>
        <dbReference type="ARBA" id="ARBA00022759"/>
    </source>
</evidence>
<evidence type="ECO:0000313" key="11">
    <source>
        <dbReference type="EMBL" id="ODN29682.1"/>
    </source>
</evidence>
<keyword evidence="5 10" id="KW-0460">Magnesium</keyword>
<dbReference type="RefSeq" id="WP_069293922.1">
    <property type="nucleotide sequence ID" value="NZ_CP140110.1"/>
</dbReference>
<keyword evidence="2 10" id="KW-0479">Metal-binding</keyword>
<dbReference type="Gene3D" id="1.20.120.920">
    <property type="entry name" value="CRISPR-associated endonuclease Cas1, C-terminal domain"/>
    <property type="match status" value="1"/>
</dbReference>
<comment type="function">
    <text evidence="10">CRISPR (clustered regularly interspaced short palindromic repeat), is an adaptive immune system that provides protection against mobile genetic elements (viruses, transposable elements and conjugative plasmids). CRISPR clusters contain spacers, sequences complementary to antecedent mobile elements, and target invading nucleic acids. CRISPR clusters are transcribed and processed into CRISPR RNA (crRNA). Acts as a dsDNA endonuclease. Involved in the integration of spacer DNA into the CRISPR cassette.</text>
</comment>
<evidence type="ECO:0000256" key="9">
    <source>
        <dbReference type="ARBA" id="ARBA00038592"/>
    </source>
</evidence>
<keyword evidence="8 10" id="KW-0464">Manganese</keyword>
<keyword evidence="4 10" id="KW-0378">Hydrolase</keyword>
<dbReference type="InterPro" id="IPR042211">
    <property type="entry name" value="CRISPR-assoc_Cas1_N"/>
</dbReference>
<evidence type="ECO:0000256" key="4">
    <source>
        <dbReference type="ARBA" id="ARBA00022801"/>
    </source>
</evidence>
<evidence type="ECO:0000256" key="10">
    <source>
        <dbReference type="HAMAP-Rule" id="MF_01470"/>
    </source>
</evidence>
<comment type="subunit">
    <text evidence="9 10">Homodimer, forms a heterotetramer with a Cas2 homodimer.</text>
</comment>
<dbReference type="InterPro" id="IPR042206">
    <property type="entry name" value="CRISPR-assoc_Cas1_C"/>
</dbReference>
<dbReference type="GO" id="GO:0046872">
    <property type="term" value="F:metal ion binding"/>
    <property type="evidence" value="ECO:0007669"/>
    <property type="project" value="UniProtKB-UniRule"/>
</dbReference>
<dbReference type="GO" id="GO:0051607">
    <property type="term" value="P:defense response to virus"/>
    <property type="evidence" value="ECO:0007669"/>
    <property type="project" value="UniProtKB-UniRule"/>
</dbReference>
<evidence type="ECO:0000256" key="2">
    <source>
        <dbReference type="ARBA" id="ARBA00022723"/>
    </source>
</evidence>
<evidence type="ECO:0000256" key="1">
    <source>
        <dbReference type="ARBA" id="ARBA00022722"/>
    </source>
</evidence>
<name>A0A1E3G0D3_9BACT</name>
<feature type="binding site" evidence="10">
    <location>
        <position position="223"/>
    </location>
    <ligand>
        <name>Mn(2+)</name>
        <dbReference type="ChEBI" id="CHEBI:29035"/>
    </ligand>
</feature>
<dbReference type="STRING" id="1008305.A4H02_09405"/>
<dbReference type="GO" id="GO:0043571">
    <property type="term" value="P:maintenance of CRISPR repeat elements"/>
    <property type="evidence" value="ECO:0007669"/>
    <property type="project" value="UniProtKB-UniRule"/>
</dbReference>
<dbReference type="EMBL" id="LWAF01000025">
    <property type="protein sequence ID" value="ODN29682.1"/>
    <property type="molecule type" value="Genomic_DNA"/>
</dbReference>
<reference evidence="12" key="1">
    <citation type="submission" date="2016-04" db="EMBL/GenBank/DDBJ databases">
        <title>The genome sequence project of a novel Fervidobacterium isolate from a hot spring in Thailand.</title>
        <authorList>
            <person name="Gonzalez J.M."/>
            <person name="Cuecas A."/>
            <person name="Kanoksilapatham W."/>
        </authorList>
    </citation>
    <scope>NUCLEOTIDE SEQUENCE [LARGE SCALE GENOMIC DNA]</scope>
    <source>
        <strain evidence="12">FC2004</strain>
    </source>
</reference>
<protein>
    <recommendedName>
        <fullName evidence="10">CRISPR-associated endonuclease Cas1</fullName>
        <ecNumber evidence="10">3.1.-.-</ecNumber>
    </recommendedName>
</protein>
<dbReference type="GO" id="GO:0004519">
    <property type="term" value="F:endonuclease activity"/>
    <property type="evidence" value="ECO:0007669"/>
    <property type="project" value="UniProtKB-UniRule"/>
</dbReference>
<feature type="binding site" evidence="10">
    <location>
        <position position="238"/>
    </location>
    <ligand>
        <name>Mn(2+)</name>
        <dbReference type="ChEBI" id="CHEBI:29035"/>
    </ligand>
</feature>
<evidence type="ECO:0000256" key="5">
    <source>
        <dbReference type="ARBA" id="ARBA00022842"/>
    </source>
</evidence>
<dbReference type="CDD" id="cd09634">
    <property type="entry name" value="Cas1_I-II-III"/>
    <property type="match status" value="1"/>
</dbReference>
<keyword evidence="1 10" id="KW-0540">Nuclease</keyword>
<evidence type="ECO:0000313" key="12">
    <source>
        <dbReference type="Proteomes" id="UP000094570"/>
    </source>
</evidence>
<dbReference type="GO" id="GO:0016787">
    <property type="term" value="F:hydrolase activity"/>
    <property type="evidence" value="ECO:0007669"/>
    <property type="project" value="UniProtKB-KW"/>
</dbReference>
<dbReference type="PANTHER" id="PTHR34353">
    <property type="entry name" value="CRISPR-ASSOCIATED ENDONUCLEASE CAS1 1"/>
    <property type="match status" value="1"/>
</dbReference>
<keyword evidence="3 10" id="KW-0255">Endonuclease</keyword>
<keyword evidence="6 10" id="KW-0051">Antiviral defense</keyword>
<dbReference type="OrthoDB" id="9803119at2"/>
<gene>
    <name evidence="10" type="primary">cas1</name>
    <name evidence="11" type="ORF">A4H02_09405</name>
</gene>
<dbReference type="PANTHER" id="PTHR34353:SF2">
    <property type="entry name" value="CRISPR-ASSOCIATED ENDONUCLEASE CAS1 1"/>
    <property type="match status" value="1"/>
</dbReference>
<dbReference type="Proteomes" id="UP000094570">
    <property type="component" value="Unassembled WGS sequence"/>
</dbReference>
<comment type="cofactor">
    <cofactor evidence="10">
        <name>Mg(2+)</name>
        <dbReference type="ChEBI" id="CHEBI:18420"/>
    </cofactor>
    <cofactor evidence="10">
        <name>Mn(2+)</name>
        <dbReference type="ChEBI" id="CHEBI:29035"/>
    </cofactor>
</comment>
<dbReference type="GO" id="GO:0003677">
    <property type="term" value="F:DNA binding"/>
    <property type="evidence" value="ECO:0007669"/>
    <property type="project" value="UniProtKB-KW"/>
</dbReference>
<accession>A0A1E3G0D3</accession>
<sequence length="332" mass="38970">MIIYIMEQGAVLAKRDGRMVVLKAKKVLDEVPLKKIERINLLGNITMTTNMINYCLDNKIEVIFMTQHGRYRGKLYTDEHRNVLLRLKQYERSLDQNFRLKMAKSIVKGKLMNYYDFLTAKSKLLPKGTLSDERAGLRITIEKVEKSKDVDEVRGYEGLGSKIYFAGFRKCIKSENLNFQQRTAHPPKDEVNAMLSLGYYFLYVEMLLALNAVGLDPYLGNLHTIDVAKQALLFDLVEEFRNPIVDSFVLNLINLKKIVPEDFEKRENDIVYFTKDGMRKYISNFEEFLRQKLKYHLDGEENYVRTIFEKQARHYARVVLGEEEEYQPFRIT</sequence>
<dbReference type="EC" id="3.1.-.-" evidence="10"/>
<dbReference type="AlphaFoldDB" id="A0A1E3G0D3"/>
<dbReference type="NCBIfam" id="TIGR00287">
    <property type="entry name" value="cas1"/>
    <property type="match status" value="1"/>
</dbReference>
<dbReference type="Pfam" id="PF01867">
    <property type="entry name" value="Cas_Cas1"/>
    <property type="match status" value="1"/>
</dbReference>
<organism evidence="11 12">
    <name type="scientific">Fervidobacterium thailandense</name>
    <dbReference type="NCBI Taxonomy" id="1008305"/>
    <lineage>
        <taxon>Bacteria</taxon>
        <taxon>Thermotogati</taxon>
        <taxon>Thermotogota</taxon>
        <taxon>Thermotogae</taxon>
        <taxon>Thermotogales</taxon>
        <taxon>Fervidobacteriaceae</taxon>
        <taxon>Fervidobacterium</taxon>
    </lineage>
</organism>
<comment type="similarity">
    <text evidence="10">Belongs to the CRISPR-associated endonuclease Cas1 family.</text>
</comment>
<evidence type="ECO:0000256" key="8">
    <source>
        <dbReference type="ARBA" id="ARBA00023211"/>
    </source>
</evidence>
<feature type="binding site" evidence="10">
    <location>
        <position position="157"/>
    </location>
    <ligand>
        <name>Mn(2+)</name>
        <dbReference type="ChEBI" id="CHEBI:29035"/>
    </ligand>
</feature>
<evidence type="ECO:0000256" key="6">
    <source>
        <dbReference type="ARBA" id="ARBA00023118"/>
    </source>
</evidence>
<keyword evidence="12" id="KW-1185">Reference proteome</keyword>
<proteinExistence type="inferred from homology"/>
<dbReference type="HAMAP" id="MF_01470">
    <property type="entry name" value="Cas1"/>
    <property type="match status" value="1"/>
</dbReference>
<keyword evidence="7 10" id="KW-0238">DNA-binding</keyword>
<dbReference type="Gene3D" id="3.100.10.20">
    <property type="entry name" value="CRISPR-associated endonuclease Cas1, N-terminal domain"/>
    <property type="match status" value="1"/>
</dbReference>
<comment type="caution">
    <text evidence="11">The sequence shown here is derived from an EMBL/GenBank/DDBJ whole genome shotgun (WGS) entry which is preliminary data.</text>
</comment>